<protein>
    <submittedName>
        <fullName evidence="1">Uncharacterized protein</fullName>
    </submittedName>
</protein>
<dbReference type="AlphaFoldDB" id="A0A7T8VX96"/>
<accession>A0A7T8VX96</accession>
<comment type="caution">
    <text evidence="1">The sequence shown here is derived from an EMBL/GenBank/DDBJ whole genome shotgun (WGS) entry which is preliminary data.</text>
</comment>
<evidence type="ECO:0000313" key="1">
    <source>
        <dbReference type="EMBL" id="SEU23136.1"/>
    </source>
</evidence>
<dbReference type="Proteomes" id="UP000182121">
    <property type="component" value="Unassembled WGS sequence"/>
</dbReference>
<proteinExistence type="predicted"/>
<dbReference type="EMBL" id="FOIO01000143">
    <property type="protein sequence ID" value="SEU23136.1"/>
    <property type="molecule type" value="Genomic_DNA"/>
</dbReference>
<dbReference type="RefSeq" id="WP_166430209.1">
    <property type="nucleotide sequence ID" value="NZ_CAJUGB010000079.1"/>
</dbReference>
<sequence>MKTVKQEEIKFKKQELLQAECYQGKKDLVGALLEDGREYTLAEVDAAIKRFMEGKVR</sequence>
<gene>
    <name evidence="1" type="ORF">SAMN05216521_11433</name>
</gene>
<name>A0A7T8VX96_9FIRM</name>
<evidence type="ECO:0000313" key="2">
    <source>
        <dbReference type="Proteomes" id="UP000182121"/>
    </source>
</evidence>
<organism evidence="1 2">
    <name type="scientific">Enterocloster clostridioformis</name>
    <dbReference type="NCBI Taxonomy" id="1531"/>
    <lineage>
        <taxon>Bacteria</taxon>
        <taxon>Bacillati</taxon>
        <taxon>Bacillota</taxon>
        <taxon>Clostridia</taxon>
        <taxon>Lachnospirales</taxon>
        <taxon>Lachnospiraceae</taxon>
        <taxon>Enterocloster</taxon>
    </lineage>
</organism>
<reference evidence="1 2" key="1">
    <citation type="submission" date="2016-10" db="EMBL/GenBank/DDBJ databases">
        <authorList>
            <person name="Varghese N."/>
            <person name="Submissions S."/>
        </authorList>
    </citation>
    <scope>NUCLEOTIDE SEQUENCE [LARGE SCALE GENOMIC DNA]</scope>
    <source>
        <strain evidence="1 2">NLAE-zl-C196</strain>
    </source>
</reference>